<gene>
    <name evidence="2" type="ORF">LRAMOSA01471</name>
</gene>
<dbReference type="AlphaFoldDB" id="A0A077WLU9"/>
<protein>
    <submittedName>
        <fullName evidence="2">Uncharacterized protein</fullName>
    </submittedName>
</protein>
<proteinExistence type="predicted"/>
<accession>A0A077WLU9</accession>
<dbReference type="EMBL" id="LK023324">
    <property type="protein sequence ID" value="CDS07522.1"/>
    <property type="molecule type" value="Genomic_DNA"/>
</dbReference>
<dbReference type="OrthoDB" id="2270574at2759"/>
<evidence type="ECO:0000313" key="2">
    <source>
        <dbReference type="EMBL" id="CDS07522.1"/>
    </source>
</evidence>
<evidence type="ECO:0000256" key="1">
    <source>
        <dbReference type="SAM" id="MobiDB-lite"/>
    </source>
</evidence>
<sequence>MGNGKSSSHVTTSRYINGKYGSVVVKTIRDNQGTRVIEDYGNGRRRVVVNGVEKENTLTPQEHHNAVKLMNVDTSIPEEAPPSRMPQEPRREGYMKPARSAAQPMLLNEISNHNNRYGPRQGDQEPSNARRQMIRPPMAAASTQPTGGGVLDTLKRLFCSCCP</sequence>
<reference evidence="2" key="1">
    <citation type="journal article" date="2014" name="Genome Announc.">
        <title>De novo whole-genome sequence and genome annotation of Lichtheimia ramosa.</title>
        <authorList>
            <person name="Linde J."/>
            <person name="Schwartze V."/>
            <person name="Binder U."/>
            <person name="Lass-Florl C."/>
            <person name="Voigt K."/>
            <person name="Horn F."/>
        </authorList>
    </citation>
    <scope>NUCLEOTIDE SEQUENCE</scope>
    <source>
        <strain evidence="2">JMRC FSU:6197</strain>
    </source>
</reference>
<feature type="region of interest" description="Disordered" evidence="1">
    <location>
        <begin position="76"/>
        <end position="99"/>
    </location>
</feature>
<name>A0A077WLU9_9FUNG</name>
<feature type="region of interest" description="Disordered" evidence="1">
    <location>
        <begin position="111"/>
        <end position="130"/>
    </location>
</feature>
<organism evidence="2">
    <name type="scientific">Lichtheimia ramosa</name>
    <dbReference type="NCBI Taxonomy" id="688394"/>
    <lineage>
        <taxon>Eukaryota</taxon>
        <taxon>Fungi</taxon>
        <taxon>Fungi incertae sedis</taxon>
        <taxon>Mucoromycota</taxon>
        <taxon>Mucoromycotina</taxon>
        <taxon>Mucoromycetes</taxon>
        <taxon>Mucorales</taxon>
        <taxon>Lichtheimiaceae</taxon>
        <taxon>Lichtheimia</taxon>
    </lineage>
</organism>